<dbReference type="Gene3D" id="3.90.70.10">
    <property type="entry name" value="Cysteine proteinases"/>
    <property type="match status" value="2"/>
</dbReference>
<dbReference type="InterPro" id="IPR025661">
    <property type="entry name" value="Pept_asp_AS"/>
</dbReference>
<dbReference type="InterPro" id="IPR038765">
    <property type="entry name" value="Papain-like_cys_pep_sf"/>
</dbReference>
<dbReference type="PROSITE" id="PS00639">
    <property type="entry name" value="THIOL_PROTEASE_HIS"/>
    <property type="match status" value="1"/>
</dbReference>
<dbReference type="Pfam" id="PF00112">
    <property type="entry name" value="Peptidase_C1"/>
    <property type="match status" value="1"/>
</dbReference>
<dbReference type="EMBL" id="UYYB01095255">
    <property type="protein sequence ID" value="VDM75372.1"/>
    <property type="molecule type" value="Genomic_DNA"/>
</dbReference>
<comment type="similarity">
    <text evidence="1">Belongs to the peptidase C1 family.</text>
</comment>
<dbReference type="PROSITE" id="PS00640">
    <property type="entry name" value="THIOL_PROTEASE_ASN"/>
    <property type="match status" value="1"/>
</dbReference>
<dbReference type="Proteomes" id="UP000270094">
    <property type="component" value="Unassembled WGS sequence"/>
</dbReference>
<dbReference type="AlphaFoldDB" id="A0A3P7L7P3"/>
<dbReference type="SUPFAM" id="SSF54001">
    <property type="entry name" value="Cysteine proteinases"/>
    <property type="match status" value="1"/>
</dbReference>
<dbReference type="InterPro" id="IPR025660">
    <property type="entry name" value="Pept_his_AS"/>
</dbReference>
<evidence type="ECO:0000313" key="4">
    <source>
        <dbReference type="EMBL" id="VDM75372.1"/>
    </source>
</evidence>
<dbReference type="PANTHER" id="PTHR12411">
    <property type="entry name" value="CYSTEINE PROTEASE FAMILY C1-RELATED"/>
    <property type="match status" value="1"/>
</dbReference>
<feature type="domain" description="Peptidase C1A papain C-terminal" evidence="3">
    <location>
        <begin position="5"/>
        <end position="247"/>
    </location>
</feature>
<dbReference type="InterPro" id="IPR013128">
    <property type="entry name" value="Peptidase_C1A"/>
</dbReference>
<proteinExistence type="inferred from homology"/>
<keyword evidence="5" id="KW-1185">Reference proteome</keyword>
<name>A0A3P7L7P3_STRVU</name>
<dbReference type="GO" id="GO:0008234">
    <property type="term" value="F:cysteine-type peptidase activity"/>
    <property type="evidence" value="ECO:0007669"/>
    <property type="project" value="InterPro"/>
</dbReference>
<organism evidence="4 5">
    <name type="scientific">Strongylus vulgaris</name>
    <name type="common">Blood worm</name>
    <dbReference type="NCBI Taxonomy" id="40348"/>
    <lineage>
        <taxon>Eukaryota</taxon>
        <taxon>Metazoa</taxon>
        <taxon>Ecdysozoa</taxon>
        <taxon>Nematoda</taxon>
        <taxon>Chromadorea</taxon>
        <taxon>Rhabditida</taxon>
        <taxon>Rhabditina</taxon>
        <taxon>Rhabditomorpha</taxon>
        <taxon>Strongyloidea</taxon>
        <taxon>Strongylidae</taxon>
        <taxon>Strongylus</taxon>
    </lineage>
</organism>
<reference evidence="4 5" key="1">
    <citation type="submission" date="2018-11" db="EMBL/GenBank/DDBJ databases">
        <authorList>
            <consortium name="Pathogen Informatics"/>
        </authorList>
    </citation>
    <scope>NUCLEOTIDE SEQUENCE [LARGE SCALE GENOMIC DNA]</scope>
</reference>
<dbReference type="OrthoDB" id="10058785at2759"/>
<evidence type="ECO:0000259" key="3">
    <source>
        <dbReference type="SMART" id="SM00645"/>
    </source>
</evidence>
<sequence>MLGCIGYRSDVRSIVHRDKRKGESIFIIVSCKLCHITRERSPFKLTDIIKVHISDTDLLSCCGELCGRGCHGGLTSRGWLYFTMTGICSGGGYAEKVYILIANYINHNINFVFEDCCKPYAFYPCGEHKNQTYYGPCPKETWPTPKCRKICQLRSHKDYKEDKIFGMAFHHLLFFWLCICNSRKCEHKWGEQRGAHAIKIIGWGVENGTPYWLIANSWNTDWGEKGYFRILRGENHCGIEEVVIGGHIDLEKFE</sequence>
<gene>
    <name evidence="4" type="ORF">SVUK_LOCUS10370</name>
</gene>
<keyword evidence="2" id="KW-1015">Disulfide bond</keyword>
<evidence type="ECO:0000256" key="1">
    <source>
        <dbReference type="ARBA" id="ARBA00008455"/>
    </source>
</evidence>
<dbReference type="SMART" id="SM00645">
    <property type="entry name" value="Pept_C1"/>
    <property type="match status" value="1"/>
</dbReference>
<protein>
    <recommendedName>
        <fullName evidence="3">Peptidase C1A papain C-terminal domain-containing protein</fullName>
    </recommendedName>
</protein>
<accession>A0A3P7L7P3</accession>
<evidence type="ECO:0000256" key="2">
    <source>
        <dbReference type="ARBA" id="ARBA00023157"/>
    </source>
</evidence>
<dbReference type="InterPro" id="IPR000668">
    <property type="entry name" value="Peptidase_C1A_C"/>
</dbReference>
<dbReference type="GO" id="GO:0006508">
    <property type="term" value="P:proteolysis"/>
    <property type="evidence" value="ECO:0007669"/>
    <property type="project" value="InterPro"/>
</dbReference>
<evidence type="ECO:0000313" key="5">
    <source>
        <dbReference type="Proteomes" id="UP000270094"/>
    </source>
</evidence>